<sequence>MAASRLSLWFGFMAFFCMGAAYAADAPGNLLKRPTPESIIIAKLSQAIPQYKVTSVRPSPIAGLYLVQIGGSDVLVTADGSKFIQGDIFDVTSTGIAKWEDPALVAERKKMLTTINPKDSINFKPAKTKAVVYVFTDVDCGYCRKLNSEMADYNKLGIEIRYLAFPRSGIPSPSADKLVTAWCSKDKQAVLTKVKEGYEVPNLTCPNPVAAQFELGGRLGVSATPALWMPDGTIKLGYLPPSQLAKDLGIL</sequence>
<evidence type="ECO:0000256" key="3">
    <source>
        <dbReference type="ARBA" id="ARBA00022729"/>
    </source>
</evidence>
<evidence type="ECO:0000313" key="10">
    <source>
        <dbReference type="EMBL" id="GGY73254.1"/>
    </source>
</evidence>
<feature type="domain" description="Disulphide bond isomerase DsbC/G N-terminal" evidence="8">
    <location>
        <begin position="36"/>
        <end position="92"/>
    </location>
</feature>
<dbReference type="InterPro" id="IPR051470">
    <property type="entry name" value="Thiol:disulfide_interchange"/>
</dbReference>
<dbReference type="CDD" id="cd03020">
    <property type="entry name" value="DsbA_DsbC_DsbG"/>
    <property type="match status" value="1"/>
</dbReference>
<gene>
    <name evidence="10" type="primary">dsbC</name>
    <name evidence="10" type="ORF">GCM10011613_17910</name>
</gene>
<dbReference type="SUPFAM" id="SSF54423">
    <property type="entry name" value="DsbC/DsbG N-terminal domain-like"/>
    <property type="match status" value="1"/>
</dbReference>
<dbReference type="InterPro" id="IPR012336">
    <property type="entry name" value="Thioredoxin-like_fold"/>
</dbReference>
<evidence type="ECO:0000313" key="11">
    <source>
        <dbReference type="Proteomes" id="UP000619761"/>
    </source>
</evidence>
<comment type="subcellular location">
    <subcellularLocation>
        <location evidence="1 7">Periplasm</location>
    </subcellularLocation>
</comment>
<comment type="function">
    <text evidence="7">Required for disulfide bond formation in some periplasmic proteins. Acts by transferring its disulfide bond to other proteins and is reduced in the process.</text>
</comment>
<evidence type="ECO:0000256" key="4">
    <source>
        <dbReference type="ARBA" id="ARBA00022764"/>
    </source>
</evidence>
<keyword evidence="5" id="KW-1015">Disulfide bond</keyword>
<dbReference type="Pfam" id="PF13098">
    <property type="entry name" value="Thioredoxin_2"/>
    <property type="match status" value="1"/>
</dbReference>
<dbReference type="InterPro" id="IPR018950">
    <property type="entry name" value="DiS-bond_isomerase_DsbC/G_N"/>
</dbReference>
<dbReference type="SUPFAM" id="SSF52833">
    <property type="entry name" value="Thioredoxin-like"/>
    <property type="match status" value="1"/>
</dbReference>
<keyword evidence="3 7" id="KW-0732">Signal</keyword>
<feature type="domain" description="Thioredoxin-like fold" evidence="9">
    <location>
        <begin position="127"/>
        <end position="246"/>
    </location>
</feature>
<keyword evidence="6 7" id="KW-0676">Redox-active center</keyword>
<dbReference type="Proteomes" id="UP000619761">
    <property type="component" value="Unassembled WGS sequence"/>
</dbReference>
<dbReference type="Pfam" id="PF10411">
    <property type="entry name" value="DsbC_N"/>
    <property type="match status" value="1"/>
</dbReference>
<feature type="signal peptide" evidence="7">
    <location>
        <begin position="1"/>
        <end position="23"/>
    </location>
</feature>
<reference evidence="11" key="1">
    <citation type="journal article" date="2019" name="Int. J. Syst. Evol. Microbiol.">
        <title>The Global Catalogue of Microorganisms (GCM) 10K type strain sequencing project: providing services to taxonomists for standard genome sequencing and annotation.</title>
        <authorList>
            <consortium name="The Broad Institute Genomics Platform"/>
            <consortium name="The Broad Institute Genome Sequencing Center for Infectious Disease"/>
            <person name="Wu L."/>
            <person name="Ma J."/>
        </authorList>
    </citation>
    <scope>NUCLEOTIDE SEQUENCE [LARGE SCALE GENOMIC DNA]</scope>
    <source>
        <strain evidence="11">KCTC 32239</strain>
    </source>
</reference>
<dbReference type="PANTHER" id="PTHR35272">
    <property type="entry name" value="THIOL:DISULFIDE INTERCHANGE PROTEIN DSBC-RELATED"/>
    <property type="match status" value="1"/>
</dbReference>
<keyword evidence="4 7" id="KW-0574">Periplasm</keyword>
<protein>
    <recommendedName>
        <fullName evidence="7">Thiol:disulfide interchange protein</fullName>
    </recommendedName>
</protein>
<proteinExistence type="inferred from homology"/>
<evidence type="ECO:0000256" key="1">
    <source>
        <dbReference type="ARBA" id="ARBA00004418"/>
    </source>
</evidence>
<dbReference type="Gene3D" id="3.10.450.70">
    <property type="entry name" value="Disulphide bond isomerase, DsbC/G, N-terminal"/>
    <property type="match status" value="1"/>
</dbReference>
<feature type="chain" id="PRO_5044964111" description="Thiol:disulfide interchange protein" evidence="7">
    <location>
        <begin position="24"/>
        <end position="251"/>
    </location>
</feature>
<evidence type="ECO:0000256" key="7">
    <source>
        <dbReference type="RuleBase" id="RU364038"/>
    </source>
</evidence>
<comment type="similarity">
    <text evidence="2 7">Belongs to the thioredoxin family. DsbC subfamily.</text>
</comment>
<dbReference type="RefSeq" id="WP_189417669.1">
    <property type="nucleotide sequence ID" value="NZ_BMYZ01000001.1"/>
</dbReference>
<comment type="caution">
    <text evidence="10">The sequence shown here is derived from an EMBL/GenBank/DDBJ whole genome shotgun (WGS) entry which is preliminary data.</text>
</comment>
<dbReference type="PANTHER" id="PTHR35272:SF3">
    <property type="entry name" value="THIOL:DISULFIDE INTERCHANGE PROTEIN DSBC"/>
    <property type="match status" value="1"/>
</dbReference>
<evidence type="ECO:0000256" key="2">
    <source>
        <dbReference type="ARBA" id="ARBA00009813"/>
    </source>
</evidence>
<dbReference type="InterPro" id="IPR033954">
    <property type="entry name" value="DiS-bond_Isoase_DsbC/G"/>
</dbReference>
<evidence type="ECO:0000259" key="8">
    <source>
        <dbReference type="Pfam" id="PF10411"/>
    </source>
</evidence>
<evidence type="ECO:0000256" key="5">
    <source>
        <dbReference type="ARBA" id="ARBA00023157"/>
    </source>
</evidence>
<keyword evidence="11" id="KW-1185">Reference proteome</keyword>
<organism evidence="10 11">
    <name type="scientific">Cellvibrio zantedeschiae</name>
    <dbReference type="NCBI Taxonomy" id="1237077"/>
    <lineage>
        <taxon>Bacteria</taxon>
        <taxon>Pseudomonadati</taxon>
        <taxon>Pseudomonadota</taxon>
        <taxon>Gammaproteobacteria</taxon>
        <taxon>Cellvibrionales</taxon>
        <taxon>Cellvibrionaceae</taxon>
        <taxon>Cellvibrio</taxon>
    </lineage>
</organism>
<accession>A0ABQ3B1I0</accession>
<name>A0ABQ3B1I0_9GAMM</name>
<dbReference type="EMBL" id="BMYZ01000001">
    <property type="protein sequence ID" value="GGY73254.1"/>
    <property type="molecule type" value="Genomic_DNA"/>
</dbReference>
<dbReference type="Gene3D" id="3.40.30.10">
    <property type="entry name" value="Glutaredoxin"/>
    <property type="match status" value="1"/>
</dbReference>
<dbReference type="InterPro" id="IPR036249">
    <property type="entry name" value="Thioredoxin-like_sf"/>
</dbReference>
<evidence type="ECO:0000259" key="9">
    <source>
        <dbReference type="Pfam" id="PF13098"/>
    </source>
</evidence>
<dbReference type="InterPro" id="IPR009094">
    <property type="entry name" value="DiS-bond_isomerase_DsbC/G_N_sf"/>
</dbReference>
<evidence type="ECO:0000256" key="6">
    <source>
        <dbReference type="ARBA" id="ARBA00023284"/>
    </source>
</evidence>